<reference evidence="1 2" key="1">
    <citation type="journal article" date="2014" name="Genome Announc.">
        <title>Draft Genome Sequences of Marine Flavobacterium Algibacter lectus Strains SS8 and NR4.</title>
        <authorList>
            <person name="Takatani N."/>
            <person name="Nakanishi M."/>
            <person name="Meirelles P."/>
            <person name="Mino S."/>
            <person name="Suda W."/>
            <person name="Oshima K."/>
            <person name="Hattori M."/>
            <person name="Ohkuma M."/>
            <person name="Hosokawa M."/>
            <person name="Miyashita K."/>
            <person name="Thompson F.L."/>
            <person name="Niwa A."/>
            <person name="Sawabe T."/>
            <person name="Sawabe T."/>
        </authorList>
    </citation>
    <scope>NUCLEOTIDE SEQUENCE [LARGE SCALE GENOMIC DNA]</scope>
    <source>
        <strain evidence="2">JCM19274</strain>
    </source>
</reference>
<name>A0A090X1L0_9FLAO</name>
<dbReference type="RefSeq" id="WP_052416618.1">
    <property type="nucleotide sequence ID" value="NZ_BBNU01000042.1"/>
</dbReference>
<dbReference type="REBASE" id="98201">
    <property type="entry name" value="AleNR4ORF3845P"/>
</dbReference>
<dbReference type="EC" id="3.1.21.3" evidence="1"/>
<dbReference type="GO" id="GO:0009035">
    <property type="term" value="F:type I site-specific deoxyribonuclease activity"/>
    <property type="evidence" value="ECO:0007669"/>
    <property type="project" value="UniProtKB-EC"/>
</dbReference>
<protein>
    <submittedName>
        <fullName evidence="1">Type I restriction-modification system DNA-methyltransferase subunit M</fullName>
        <ecNumber evidence="1">2.1.1.72</ecNumber>
        <ecNumber evidence="1">3.1.21.3</ecNumber>
    </submittedName>
</protein>
<comment type="caution">
    <text evidence="1">The sequence shown here is derived from an EMBL/GenBank/DDBJ whole genome shotgun (WGS) entry which is preliminary data.</text>
</comment>
<dbReference type="EC" id="2.1.1.72" evidence="1"/>
<evidence type="ECO:0000313" key="1">
    <source>
        <dbReference type="EMBL" id="GAL82708.1"/>
    </source>
</evidence>
<proteinExistence type="predicted"/>
<dbReference type="GO" id="GO:0032259">
    <property type="term" value="P:methylation"/>
    <property type="evidence" value="ECO:0007669"/>
    <property type="project" value="UniProtKB-KW"/>
</dbReference>
<organism evidence="1 2">
    <name type="scientific">Algibacter lectus</name>
    <dbReference type="NCBI Taxonomy" id="221126"/>
    <lineage>
        <taxon>Bacteria</taxon>
        <taxon>Pseudomonadati</taxon>
        <taxon>Bacteroidota</taxon>
        <taxon>Flavobacteriia</taxon>
        <taxon>Flavobacteriales</taxon>
        <taxon>Flavobacteriaceae</taxon>
        <taxon>Algibacter</taxon>
    </lineage>
</organism>
<keyword evidence="1" id="KW-0808">Transferase</keyword>
<dbReference type="SUPFAM" id="SSF53335">
    <property type="entry name" value="S-adenosyl-L-methionine-dependent methyltransferases"/>
    <property type="match status" value="1"/>
</dbReference>
<keyword evidence="1" id="KW-0378">Hydrolase</keyword>
<dbReference type="Proteomes" id="UP000029643">
    <property type="component" value="Unassembled WGS sequence"/>
</dbReference>
<accession>A0A090X1L0</accession>
<keyword evidence="1" id="KW-0489">Methyltransferase</keyword>
<evidence type="ECO:0000313" key="2">
    <source>
        <dbReference type="Proteomes" id="UP000029643"/>
    </source>
</evidence>
<dbReference type="Gene3D" id="3.40.50.150">
    <property type="entry name" value="Vaccinia Virus protein VP39"/>
    <property type="match status" value="1"/>
</dbReference>
<dbReference type="EMBL" id="BBNU01000042">
    <property type="protein sequence ID" value="GAL82708.1"/>
    <property type="molecule type" value="Genomic_DNA"/>
</dbReference>
<dbReference type="AlphaFoldDB" id="A0A090X1L0"/>
<sequence length="268" mass="31325">MAELLGVILPSSILSNTGIYTQTREIILKYFDVLAITEMGSNTFMATGTNTVTLFLKRRNNADAFNIEEAVKKLFTNLQDVTINGIENPLQKYIAHVWDNISFDDYKTLLQKSPNDNIKNHEIYQEYYKKVKAKNEQEKWTNILALEQEKLFYFILTLKQKLVLIKTGEKNKEKAFLGYEFSNRRGSEGIHAIQRSKTIDDCTQLYDANTFENPERASTYIYNAFKGNFDLEINVKLKNNITYQNLVDMLTFDRVDFEKTFHFRLKKK</sequence>
<dbReference type="InterPro" id="IPR029063">
    <property type="entry name" value="SAM-dependent_MTases_sf"/>
</dbReference>
<gene>
    <name evidence="1" type="ORF">JCM19274_3846</name>
</gene>
<dbReference type="GO" id="GO:0009007">
    <property type="term" value="F:site-specific DNA-methyltransferase (adenine-specific) activity"/>
    <property type="evidence" value="ECO:0007669"/>
    <property type="project" value="UniProtKB-EC"/>
</dbReference>